<organism evidence="1 2">
    <name type="scientific">Conyzicola nivalis</name>
    <dbReference type="NCBI Taxonomy" id="1477021"/>
    <lineage>
        <taxon>Bacteria</taxon>
        <taxon>Bacillati</taxon>
        <taxon>Actinomycetota</taxon>
        <taxon>Actinomycetes</taxon>
        <taxon>Micrococcales</taxon>
        <taxon>Microbacteriaceae</taxon>
        <taxon>Conyzicola</taxon>
    </lineage>
</organism>
<comment type="caution">
    <text evidence="1">The sequence shown here is derived from an EMBL/GenBank/DDBJ whole genome shotgun (WGS) entry which is preliminary data.</text>
</comment>
<reference evidence="1 2" key="1">
    <citation type="submission" date="2024-06" db="EMBL/GenBank/DDBJ databases">
        <title>Sorghum-associated microbial communities from plants grown in Nebraska, USA.</title>
        <authorList>
            <person name="Schachtman D."/>
        </authorList>
    </citation>
    <scope>NUCLEOTIDE SEQUENCE [LARGE SCALE GENOMIC DNA]</scope>
    <source>
        <strain evidence="1 2">2857</strain>
    </source>
</reference>
<evidence type="ECO:0000313" key="2">
    <source>
        <dbReference type="Proteomes" id="UP001549257"/>
    </source>
</evidence>
<accession>A0ABV2QRB6</accession>
<name>A0ABV2QRB6_9MICO</name>
<dbReference type="EMBL" id="JBEPSJ010000004">
    <property type="protein sequence ID" value="MET4583495.1"/>
    <property type="molecule type" value="Genomic_DNA"/>
</dbReference>
<proteinExistence type="predicted"/>
<gene>
    <name evidence="1" type="ORF">ABIE21_003021</name>
</gene>
<dbReference type="RefSeq" id="WP_354025665.1">
    <property type="nucleotide sequence ID" value="NZ_JBEPSJ010000004.1"/>
</dbReference>
<sequence>MWIMLTILAALVVAGVAASVVVVLRDGYRAAPTLVTDAAYDNEGDRNRYEPKQRVATR</sequence>
<evidence type="ECO:0000313" key="1">
    <source>
        <dbReference type="EMBL" id="MET4583495.1"/>
    </source>
</evidence>
<dbReference type="Proteomes" id="UP001549257">
    <property type="component" value="Unassembled WGS sequence"/>
</dbReference>
<protein>
    <submittedName>
        <fullName evidence="1">Uncharacterized protein</fullName>
    </submittedName>
</protein>
<keyword evidence="2" id="KW-1185">Reference proteome</keyword>